<dbReference type="EMBL" id="VRLR01000006">
    <property type="protein sequence ID" value="TXK80586.1"/>
    <property type="molecule type" value="Genomic_DNA"/>
</dbReference>
<dbReference type="CDD" id="cd02513">
    <property type="entry name" value="CMP-NeuAc_Synthase"/>
    <property type="match status" value="1"/>
</dbReference>
<gene>
    <name evidence="1" type="primary">pseF</name>
    <name evidence="1" type="ORF">FU839_10790</name>
</gene>
<accession>A0A5C8LTD9</accession>
<dbReference type="PANTHER" id="PTHR21485">
    <property type="entry name" value="HAD SUPERFAMILY MEMBERS CMAS AND KDSC"/>
    <property type="match status" value="1"/>
</dbReference>
<dbReference type="GO" id="GO:0008781">
    <property type="term" value="F:N-acylneuraminate cytidylyltransferase activity"/>
    <property type="evidence" value="ECO:0007669"/>
    <property type="project" value="TreeGrafter"/>
</dbReference>
<keyword evidence="1" id="KW-0808">Transferase</keyword>
<dbReference type="InterPro" id="IPR029044">
    <property type="entry name" value="Nucleotide-diphossugar_trans"/>
</dbReference>
<dbReference type="Gene3D" id="3.90.550.10">
    <property type="entry name" value="Spore Coat Polysaccharide Biosynthesis Protein SpsA, Chain A"/>
    <property type="match status" value="1"/>
</dbReference>
<dbReference type="InterPro" id="IPR050793">
    <property type="entry name" value="CMP-NeuNAc_synthase"/>
</dbReference>
<comment type="caution">
    <text evidence="1">The sequence shown here is derived from an EMBL/GenBank/DDBJ whole genome shotgun (WGS) entry which is preliminary data.</text>
</comment>
<reference evidence="1 2" key="1">
    <citation type="submission" date="2019-08" db="EMBL/GenBank/DDBJ databases">
        <title>Draft genome analysis of Rheinheimera tangshanensis isolated from the roots of fresh rice plants (Oryza sativa).</title>
        <authorList>
            <person name="Yu Q."/>
            <person name="Qi Y."/>
            <person name="Zhang H."/>
            <person name="Pu J."/>
        </authorList>
    </citation>
    <scope>NUCLEOTIDE SEQUENCE [LARGE SCALE GENOMIC DNA]</scope>
    <source>
        <strain evidence="1 2">JA3-B52</strain>
    </source>
</reference>
<proteinExistence type="predicted"/>
<name>A0A5C8LTD9_9GAMM</name>
<dbReference type="NCBIfam" id="TIGR03584">
    <property type="entry name" value="PseF"/>
    <property type="match status" value="1"/>
</dbReference>
<dbReference type="RefSeq" id="WP_147904484.1">
    <property type="nucleotide sequence ID" value="NZ_VRLR01000006.1"/>
</dbReference>
<evidence type="ECO:0000313" key="2">
    <source>
        <dbReference type="Proteomes" id="UP000321814"/>
    </source>
</evidence>
<dbReference type="Proteomes" id="UP000321814">
    <property type="component" value="Unassembled WGS sequence"/>
</dbReference>
<evidence type="ECO:0000313" key="1">
    <source>
        <dbReference type="EMBL" id="TXK80586.1"/>
    </source>
</evidence>
<dbReference type="AlphaFoldDB" id="A0A5C8LTD9"/>
<sequence>MNIAIIPARGGSKRIPRKNIKKFCGQPMLAYPIKAALESGVIDKVIVSTEDEEIAAVAREYGAEVPFYRSAALADDHTGTSPVVRDTLQRLLQLGWDIQHCACIYATTPLLSSVLIKQAYEQLCETSADYVFTSARFSFPIQRALLQTKTGGVTPFDPASIVKRSQDLPPAFHDAGQLYWGSCNTWLDQNKYIFSEKSQMLVLPPHLVQDIDTLEDWNHAELLYRMLQSQ</sequence>
<protein>
    <submittedName>
        <fullName evidence="1">Pseudaminic acid cytidylyltransferase</fullName>
        <ecNumber evidence="1">2.7.7.81</ecNumber>
    </submittedName>
</protein>
<dbReference type="InterPro" id="IPR003329">
    <property type="entry name" value="Cytidylyl_trans"/>
</dbReference>
<dbReference type="Pfam" id="PF02348">
    <property type="entry name" value="CTP_transf_3"/>
    <property type="match status" value="1"/>
</dbReference>
<organism evidence="1 2">
    <name type="scientific">Rheinheimera tangshanensis</name>
    <dbReference type="NCBI Taxonomy" id="400153"/>
    <lineage>
        <taxon>Bacteria</taxon>
        <taxon>Pseudomonadati</taxon>
        <taxon>Pseudomonadota</taxon>
        <taxon>Gammaproteobacteria</taxon>
        <taxon>Chromatiales</taxon>
        <taxon>Chromatiaceae</taxon>
        <taxon>Rheinheimera</taxon>
    </lineage>
</organism>
<dbReference type="OrthoDB" id="9805604at2"/>
<dbReference type="PANTHER" id="PTHR21485:SF6">
    <property type="entry name" value="N-ACYLNEURAMINATE CYTIDYLYLTRANSFERASE-RELATED"/>
    <property type="match status" value="1"/>
</dbReference>
<dbReference type="SUPFAM" id="SSF53448">
    <property type="entry name" value="Nucleotide-diphospho-sugar transferases"/>
    <property type="match status" value="1"/>
</dbReference>
<keyword evidence="2" id="KW-1185">Reference proteome</keyword>
<keyword evidence="1" id="KW-0548">Nucleotidyltransferase</keyword>
<dbReference type="EC" id="2.7.7.81" evidence="1"/>
<dbReference type="InterPro" id="IPR020039">
    <property type="entry name" value="PseF"/>
</dbReference>